<comment type="caution">
    <text evidence="2">The sequence shown here is derived from an EMBL/GenBank/DDBJ whole genome shotgun (WGS) entry which is preliminary data.</text>
</comment>
<protein>
    <submittedName>
        <fullName evidence="2">Garvicin Q family class II bacteriocin</fullName>
    </submittedName>
</protein>
<keyword evidence="3" id="KW-1185">Reference proteome</keyword>
<dbReference type="NCBIfam" id="NF033837">
    <property type="entry name" value="GarQ_core"/>
    <property type="match status" value="1"/>
</dbReference>
<evidence type="ECO:0000313" key="2">
    <source>
        <dbReference type="EMBL" id="NKZ24978.1"/>
    </source>
</evidence>
<organism evidence="2 3">
    <name type="scientific">Periweissella fabalis</name>
    <dbReference type="NCBI Taxonomy" id="1070421"/>
    <lineage>
        <taxon>Bacteria</taxon>
        <taxon>Bacillati</taxon>
        <taxon>Bacillota</taxon>
        <taxon>Bacilli</taxon>
        <taxon>Lactobacillales</taxon>
        <taxon>Lactobacillaceae</taxon>
        <taxon>Periweissella</taxon>
    </lineage>
</organism>
<sequence>MQANKNSVIVETRTSSQASTSNPLFGTMLASRQYRYYCANGYEYRDSKGRWHYVVTKSPFQAAYGVSLHGWEGAPGGSWK</sequence>
<name>A0A7X6S3T6_9LACO</name>
<proteinExistence type="predicted"/>
<gene>
    <name evidence="2" type="ORF">HF964_09290</name>
</gene>
<accession>A0A7X6S3T6</accession>
<dbReference type="Proteomes" id="UP000549765">
    <property type="component" value="Unassembled WGS sequence"/>
</dbReference>
<reference evidence="2 3" key="1">
    <citation type="submission" date="2020-04" db="EMBL/GenBank/DDBJ databases">
        <title>MicrobeNet Type strains.</title>
        <authorList>
            <person name="Nicholson A.C."/>
        </authorList>
    </citation>
    <scope>NUCLEOTIDE SEQUENCE [LARGE SCALE GENOMIC DNA]</scope>
    <source>
        <strain evidence="2 3">CCUG 61472</strain>
    </source>
</reference>
<dbReference type="AlphaFoldDB" id="A0A7X6S3T6"/>
<evidence type="ECO:0000313" key="3">
    <source>
        <dbReference type="Proteomes" id="UP000549765"/>
    </source>
</evidence>
<evidence type="ECO:0000256" key="1">
    <source>
        <dbReference type="SAM" id="MobiDB-lite"/>
    </source>
</evidence>
<dbReference type="EMBL" id="JAAXPN010000013">
    <property type="protein sequence ID" value="NKZ24978.1"/>
    <property type="molecule type" value="Genomic_DNA"/>
</dbReference>
<feature type="region of interest" description="Disordered" evidence="1">
    <location>
        <begin position="1"/>
        <end position="20"/>
    </location>
</feature>